<evidence type="ECO:0000256" key="2">
    <source>
        <dbReference type="ARBA" id="ARBA00022540"/>
    </source>
</evidence>
<evidence type="ECO:0000256" key="4">
    <source>
        <dbReference type="ARBA" id="ARBA00022917"/>
    </source>
</evidence>
<dbReference type="EMBL" id="ATMH01001301">
    <property type="protein sequence ID" value="EPY34998.1"/>
    <property type="molecule type" value="Genomic_DNA"/>
</dbReference>
<evidence type="ECO:0000313" key="7">
    <source>
        <dbReference type="EMBL" id="EPY20062.1"/>
    </source>
</evidence>
<dbReference type="EMBL" id="ATMH01008340">
    <property type="protein sequence ID" value="EPY22118.1"/>
    <property type="molecule type" value="Genomic_DNA"/>
</dbReference>
<keyword evidence="4" id="KW-0648">Protein biosynthesis</keyword>
<keyword evidence="2 7" id="KW-0396">Initiation factor</keyword>
<reference evidence="7 11" key="1">
    <citation type="journal article" date="2013" name="PLoS ONE">
        <title>Predicting the Proteins of Angomonas deanei, Strigomonas culicis and Their Respective Endosymbionts Reveals New Aspects of the Trypanosomatidae Family.</title>
        <authorList>
            <person name="Motta M.C."/>
            <person name="Martins A.C."/>
            <person name="de Souza S.S."/>
            <person name="Catta-Preta C.M."/>
            <person name="Silva R."/>
            <person name="Klein C.C."/>
            <person name="de Almeida L.G."/>
            <person name="de Lima Cunha O."/>
            <person name="Ciapina L.P."/>
            <person name="Brocchi M."/>
            <person name="Colabardini A.C."/>
            <person name="de Araujo Lima B."/>
            <person name="Machado C.R."/>
            <person name="de Almeida Soares C.M."/>
            <person name="Probst C.M."/>
            <person name="de Menezes C.B."/>
            <person name="Thompson C.E."/>
            <person name="Bartholomeu D.C."/>
            <person name="Gradia D.F."/>
            <person name="Pavoni D.P."/>
            <person name="Grisard E.C."/>
            <person name="Fantinatti-Garboggini F."/>
            <person name="Marchini F.K."/>
            <person name="Rodrigues-Luiz G.F."/>
            <person name="Wagner G."/>
            <person name="Goldman G.H."/>
            <person name="Fietto J.L."/>
            <person name="Elias M.C."/>
            <person name="Goldman M.H."/>
            <person name="Sagot M.F."/>
            <person name="Pereira M."/>
            <person name="Stoco P.H."/>
            <person name="de Mendonca-Neto R.P."/>
            <person name="Teixeira S.M."/>
            <person name="Maciel T.E."/>
            <person name="de Oliveira Mendes T.A."/>
            <person name="Urmenyi T.P."/>
            <person name="de Souza W."/>
            <person name="Schenkman S."/>
            <person name="de Vasconcelos A.T."/>
        </authorList>
    </citation>
    <scope>NUCLEOTIDE SEQUENCE [LARGE SCALE GENOMIC DNA]</scope>
</reference>
<dbReference type="GO" id="GO:0031369">
    <property type="term" value="F:translation initiation factor binding"/>
    <property type="evidence" value="ECO:0007669"/>
    <property type="project" value="InterPro"/>
</dbReference>
<name>S9TP61_9TRYP</name>
<proteinExistence type="predicted"/>
<dbReference type="InterPro" id="IPR013979">
    <property type="entry name" value="TIF_beta_prop-like"/>
</dbReference>
<dbReference type="GO" id="GO:0003723">
    <property type="term" value="F:RNA binding"/>
    <property type="evidence" value="ECO:0007669"/>
    <property type="project" value="UniProtKB-KW"/>
</dbReference>
<evidence type="ECO:0000313" key="10">
    <source>
        <dbReference type="EMBL" id="EPY34998.1"/>
    </source>
</evidence>
<dbReference type="GO" id="GO:0005852">
    <property type="term" value="C:eukaryotic translation initiation factor 3 complex"/>
    <property type="evidence" value="ECO:0007669"/>
    <property type="project" value="InterPro"/>
</dbReference>
<dbReference type="OrthoDB" id="10250414at2759"/>
<dbReference type="AlphaFoldDB" id="S9TP61"/>
<dbReference type="PANTHER" id="PTHR14068">
    <property type="entry name" value="EUKARYOTIC TRANSLATION INITIATION FACTOR 3 EIF3 -RELATED"/>
    <property type="match status" value="1"/>
</dbReference>
<evidence type="ECO:0000313" key="8">
    <source>
        <dbReference type="EMBL" id="EPY22118.1"/>
    </source>
</evidence>
<protein>
    <submittedName>
        <fullName evidence="7">Translation initiation factor 3 subunit B</fullName>
    </submittedName>
</protein>
<keyword evidence="1" id="KW-0963">Cytoplasm</keyword>
<keyword evidence="3" id="KW-0694">RNA-binding</keyword>
<dbReference type="EMBL" id="ATMH01005148">
    <property type="protein sequence ID" value="EPY28404.1"/>
    <property type="molecule type" value="Genomic_DNA"/>
</dbReference>
<evidence type="ECO:0000259" key="6">
    <source>
        <dbReference type="Pfam" id="PF08662"/>
    </source>
</evidence>
<dbReference type="SUPFAM" id="SSF82171">
    <property type="entry name" value="DPP6 N-terminal domain-like"/>
    <property type="match status" value="1"/>
</dbReference>
<dbReference type="GO" id="GO:0003743">
    <property type="term" value="F:translation initiation factor activity"/>
    <property type="evidence" value="ECO:0007669"/>
    <property type="project" value="UniProtKB-KW"/>
</dbReference>
<dbReference type="InterPro" id="IPR011042">
    <property type="entry name" value="6-blade_b-propeller_TolB-like"/>
</dbReference>
<evidence type="ECO:0000313" key="9">
    <source>
        <dbReference type="EMBL" id="EPY28404.1"/>
    </source>
</evidence>
<dbReference type="EMBL" id="ATMH01009176">
    <property type="protein sequence ID" value="EPY20062.1"/>
    <property type="molecule type" value="Genomic_DNA"/>
</dbReference>
<keyword evidence="5" id="KW-0175">Coiled coil</keyword>
<reference evidence="7" key="2">
    <citation type="submission" date="2013-03" db="EMBL/GenBank/DDBJ databases">
        <authorList>
            <person name="Motta M.C.M."/>
            <person name="Martins A.C.A."/>
            <person name="Preta C.M.C.C."/>
            <person name="Silva R."/>
            <person name="de Souza S.S."/>
            <person name="Klein C.C."/>
            <person name="de Almeida L.G.P."/>
            <person name="Cunha O.L."/>
            <person name="Colabardini A.C."/>
            <person name="Lima B.A."/>
            <person name="Machado C.R."/>
            <person name="Soares C.M.A."/>
            <person name="de Menezes C.B.A."/>
            <person name="Bartolomeu D.C."/>
            <person name="Grisard E.C."/>
            <person name="Fantinatti-Garboggini F."/>
            <person name="Rodrigues-Luiz G.F."/>
            <person name="Wagner G."/>
            <person name="Goldman G.H."/>
            <person name="Fietto J.L.R."/>
            <person name="Ciapina L.P."/>
            <person name="Brocchi M."/>
            <person name="Elias M.C."/>
            <person name="Goldman M.H.S."/>
            <person name="Sagot M.-F."/>
            <person name="Pereira M."/>
            <person name="Stoco P.H."/>
            <person name="Teixeira S.M.R."/>
            <person name="de Mendonca-Neto R.P."/>
            <person name="Maciel T.E.F."/>
            <person name="Mendes T.A.O."/>
            <person name="Urmenyi T.P."/>
            <person name="Teixeira M.M.G."/>
            <person name="de Camargo E.F.P."/>
            <person name="de Sousa W."/>
            <person name="Schenkman S."/>
            <person name="de Vasconcelos A.T.R."/>
        </authorList>
    </citation>
    <scope>NUCLEOTIDE SEQUENCE</scope>
</reference>
<evidence type="ECO:0000256" key="3">
    <source>
        <dbReference type="ARBA" id="ARBA00022884"/>
    </source>
</evidence>
<accession>S9TP61</accession>
<organism evidence="7 11">
    <name type="scientific">Strigomonas culicis</name>
    <dbReference type="NCBI Taxonomy" id="28005"/>
    <lineage>
        <taxon>Eukaryota</taxon>
        <taxon>Discoba</taxon>
        <taxon>Euglenozoa</taxon>
        <taxon>Kinetoplastea</taxon>
        <taxon>Metakinetoplastina</taxon>
        <taxon>Trypanosomatida</taxon>
        <taxon>Trypanosomatidae</taxon>
        <taxon>Strigomonadinae</taxon>
        <taxon>Strigomonas</taxon>
    </lineage>
</organism>
<dbReference type="PANTHER" id="PTHR14068:SF0">
    <property type="entry name" value="EUKARYOTIC TRANSLATION INITIATION FACTOR 3 SUBUNIT B"/>
    <property type="match status" value="1"/>
</dbReference>
<comment type="caution">
    <text evidence="7">The sequence shown here is derived from an EMBL/GenBank/DDBJ whole genome shotgun (WGS) entry which is preliminary data.</text>
</comment>
<evidence type="ECO:0000313" key="11">
    <source>
        <dbReference type="Proteomes" id="UP000015354"/>
    </source>
</evidence>
<gene>
    <name evidence="10" type="ORF">STCU_01301</name>
    <name evidence="9" type="ORF">STCU_05148</name>
    <name evidence="8" type="ORF">STCU_08340</name>
    <name evidence="7" type="ORF">STCU_09176</name>
</gene>
<evidence type="ECO:0000256" key="1">
    <source>
        <dbReference type="ARBA" id="ARBA00022490"/>
    </source>
</evidence>
<dbReference type="Gene3D" id="2.120.10.30">
    <property type="entry name" value="TolB, C-terminal domain"/>
    <property type="match status" value="1"/>
</dbReference>
<feature type="domain" description="Translation initiation factor beta propellor-like" evidence="6">
    <location>
        <begin position="392"/>
        <end position="597"/>
    </location>
</feature>
<dbReference type="Proteomes" id="UP000015354">
    <property type="component" value="Unassembled WGS sequence"/>
</dbReference>
<feature type="coiled-coil region" evidence="5">
    <location>
        <begin position="626"/>
        <end position="680"/>
    </location>
</feature>
<evidence type="ECO:0000256" key="5">
    <source>
        <dbReference type="SAM" id="Coils"/>
    </source>
</evidence>
<sequence>MNDESFSKIIIVDGLPKNVTPEKRTMFQKLFKKRVEDLLGTPDFNIQLLTDDKTGLVSGAFLTCKTESDAEAALAKLNLYPFTKADVLHTYRWNALQNAKAEDKPYEAPNTEQNTEEEADFSHNMAEDHKGRPQFIVKGGLSLSVEWYWYDWEKGEPVIYRRPSVRKDLPIDKWTEVDRKNKELQKGLISSMLNQVRPQPSWSNYGYMMISEGFSGLQVWGGKNMNLLYVIPEKVTAYAVSPREQYIVIRTEKDISIMNFRTARKIQTLGNLDVSSEDLWPILRFSADDSLVAVCKPGIPSDFNNTDKPFAGKMSIFHSETMTLIQGTRGAPRSHTFEIPGLYKAEWNPQQGTQIAYVSARGENGGWFLVISNITVDKDNIAVEEILFQRIFATAQRLDILWHPAGTYLAVKATVREKRKGNDLTPSVRTEYALYNIGRDVAAFQMIVKDNYSASRFAWQPGGDLFAVILEETRGAIGTAALGENQLLQIYAVKDRKKLKMLAEFTTSATHLFWAPKGKNLVAVSFQKSLVTFININEFEHAKEVNKLKGVNLTDGQWDPTGRFFATWVSSLRETTMAPHYRIFDLNGMEVFMKESKPFSHFAWRPLPPTLLTTEEVNNVSSPQSAKQLLADYDTQMKELANLEKEKEEKKRHDQEQAYIKKMNDLARKMREQNLDEKRRDLRASSQWARYWDNRLKDLPEEQQYIDEDVFEERVIYRKAKN</sequence>
<dbReference type="InterPro" id="IPR011400">
    <property type="entry name" value="EIF3B"/>
</dbReference>
<dbReference type="Pfam" id="PF08662">
    <property type="entry name" value="eIF2A"/>
    <property type="match status" value="1"/>
</dbReference>
<keyword evidence="11" id="KW-1185">Reference proteome</keyword>